<dbReference type="SUPFAM" id="SSF48371">
    <property type="entry name" value="ARM repeat"/>
    <property type="match status" value="1"/>
</dbReference>
<evidence type="ECO:0000256" key="4">
    <source>
        <dbReference type="ARBA" id="ARBA00023242"/>
    </source>
</evidence>
<feature type="compositionally biased region" description="Basic and acidic residues" evidence="6">
    <location>
        <begin position="1338"/>
        <end position="1354"/>
    </location>
</feature>
<sequence length="1537" mass="169309">MARQTRRSTAAAAEATTSRDDVPEDPPSSPQAENGGDKIGDAGSQETASKLRFNKTLLGRPGRQIPLAELTKRLSSLGQELQNIDQEETNDETLAALAGVGKELSDTQLVSHKDKGVKAWVAWCAVDLLRLCAPNAPFSQKQLKAIFEMIVKSIFPLLSDPSHAYYEQCLYVLRSLAEVKSIVLITETPGSEALISQIFVTFFDTLSGSSKASDGEQIPKAVHYHMTALLVILVDEAQVMPQEAVDILIAQFLRVDPRTLSVGEKSKKSTTDPAQSTLSMKEFPPAYVAAKSICISCPEKMMQEISKYFNDVILDASKSNNRRELIDPDDLDISMAELDDSQLAELEKAHRLLRELWRACPFVLQNVIPQLEHELGTENVHLRVLATETLGDIISGIGAAGLAPPPTVDPAAYPPPDLTTSENPKNDNLLTKPASPQSFSQAHSRTYSAFLGRKQDKSFLVRAAWAAAIGRILATNAGGTGLSREEEDRLAEDLARMLNDSDERVRVAAVKTIGNFSLKELINKLGNSGSVEKTGSVLNNLGERIKDKKSSVRIEAMQIFSSIWALAYGGMLNGDERLTELLGGIPSKVLNCYYTNDNEITGLMDRALYNTLLPLNYPPIKSKSIKSNGAAQPTNGEFTGTNEVSATNTDPDRIRAERVLFLAKHLDERATKVFLALPNRQRSVNNCIRAYLEWCEKYNGGVMDTNEATINDRLIRIIGETVKLLPDPVKAKADLLKFAKAHDRRAYQLMRFSSDPKSDYKTVHNAIKEFSKRIDSSLKETLIPLLHRMAILIFNRSHIPTYLDASKSGDKALSDITHKMLDGISRCMPSVASTKVNELYARIIQLQPSSKQENSFEAASDLRTCANFAKHMPDNMPQGRDLDEAIKAYIQFGSPPDTGKYAVAIGMAQAENRTSIGRILKEHSTKAYKYGQQGFLSRLAALSQLALLSPPTKAGMADFFLDIALDQTLNADPITPNLKTEGYFWSDQVDDDAVAKCWAVRVATNRIRCHRDSDPLIQLAQPILKILIDIVEREGDVGGRGNMSAVGKPRIRLQAAKSLLKLCKIKAFDSLFTAQHFHKLAEVALDPVFEVRRAFLTKLERYLNDGALTPRFYTIFFLVAYEPNSAFKLDAVKWIRSRTAFFASRKSDSVNEDKKPTRKSTTLESIIQRLLSLLAHFSDYGDTPAELGELAVYIVFYLSTVANAENISYIYHIAQRIKSARDAVSARTGEDGIDFTGRLHVLSDLASYAIRSYADLQSWTLQSLPGRVPLSAQLYSQISNHLDATDIAAKNFLSPDTEILVDSLVQWSKRKGGQGILNLPQALISKKRKNEVDGSELSVKKARNDSLPVREKSSTKAKKHVRRQRHGSDDDGSDDENANDLTPSRSAENANRRKSGRFGGIQVEKSYRERDDSEDDEEMEQANEASTGASENGDENEDEHESEAEAASEPSDTEIQDANKEAEQLPTPSAIRSKTRSTRGGGSSSSVAPSPAKTPAETSAKQSASTKSKAKLKSPDPAPSSSPVATSGERRSTRLRR</sequence>
<dbReference type="PANTHER" id="PTHR12663">
    <property type="entry name" value="ANDROGEN INDUCED INHIBITOR OF PROLIFERATION AS3 / PDS5-RELATED"/>
    <property type="match status" value="1"/>
</dbReference>
<feature type="compositionally biased region" description="Pro residues" evidence="6">
    <location>
        <begin position="404"/>
        <end position="417"/>
    </location>
</feature>
<dbReference type="EMBL" id="CAJPDQ010000002">
    <property type="protein sequence ID" value="CAF9905389.1"/>
    <property type="molecule type" value="Genomic_DNA"/>
</dbReference>
<dbReference type="GO" id="GO:0000785">
    <property type="term" value="C:chromatin"/>
    <property type="evidence" value="ECO:0007669"/>
    <property type="project" value="TreeGrafter"/>
</dbReference>
<name>A0A8H3EF45_9LECA</name>
<dbReference type="CDD" id="cd19953">
    <property type="entry name" value="PDS5"/>
    <property type="match status" value="1"/>
</dbReference>
<keyword evidence="2" id="KW-0132">Cell division</keyword>
<evidence type="ECO:0000256" key="3">
    <source>
        <dbReference type="ARBA" id="ARBA00022776"/>
    </source>
</evidence>
<dbReference type="Proteomes" id="UP000664169">
    <property type="component" value="Unassembled WGS sequence"/>
</dbReference>
<feature type="compositionally biased region" description="Basic residues" evidence="6">
    <location>
        <begin position="1355"/>
        <end position="1365"/>
    </location>
</feature>
<dbReference type="InterPro" id="IPR011989">
    <property type="entry name" value="ARM-like"/>
</dbReference>
<keyword evidence="3" id="KW-0498">Mitosis</keyword>
<comment type="caution">
    <text evidence="7">The sequence shown here is derived from an EMBL/GenBank/DDBJ whole genome shotgun (WGS) entry which is preliminary data.</text>
</comment>
<feature type="region of interest" description="Disordered" evidence="6">
    <location>
        <begin position="625"/>
        <end position="649"/>
    </location>
</feature>
<evidence type="ECO:0000256" key="5">
    <source>
        <dbReference type="ARBA" id="ARBA00023306"/>
    </source>
</evidence>
<feature type="compositionally biased region" description="Polar residues" evidence="6">
    <location>
        <begin position="1379"/>
        <end position="1389"/>
    </location>
</feature>
<dbReference type="OrthoDB" id="200660at2759"/>
<dbReference type="InterPro" id="IPR016024">
    <property type="entry name" value="ARM-type_fold"/>
</dbReference>
<reference evidence="7" key="1">
    <citation type="submission" date="2021-03" db="EMBL/GenBank/DDBJ databases">
        <authorList>
            <person name="Tagirdzhanova G."/>
        </authorList>
    </citation>
    <scope>NUCLEOTIDE SEQUENCE</scope>
</reference>
<protein>
    <submittedName>
        <fullName evidence="7">Uncharacterized protein</fullName>
    </submittedName>
</protein>
<evidence type="ECO:0000256" key="6">
    <source>
        <dbReference type="SAM" id="MobiDB-lite"/>
    </source>
</evidence>
<evidence type="ECO:0000256" key="1">
    <source>
        <dbReference type="ARBA" id="ARBA00004123"/>
    </source>
</evidence>
<dbReference type="Gene3D" id="1.25.10.10">
    <property type="entry name" value="Leucine-rich Repeat Variant"/>
    <property type="match status" value="1"/>
</dbReference>
<evidence type="ECO:0000256" key="2">
    <source>
        <dbReference type="ARBA" id="ARBA00022618"/>
    </source>
</evidence>
<gene>
    <name evidence="7" type="ORF">GOMPHAMPRED_003144</name>
</gene>
<feature type="compositionally biased region" description="Polar residues" evidence="6">
    <location>
        <begin position="418"/>
        <end position="438"/>
    </location>
</feature>
<comment type="subcellular location">
    <subcellularLocation>
        <location evidence="1">Nucleus</location>
    </subcellularLocation>
</comment>
<proteinExistence type="predicted"/>
<feature type="compositionally biased region" description="Low complexity" evidence="6">
    <location>
        <begin position="7"/>
        <end position="16"/>
    </location>
</feature>
<feature type="region of interest" description="Disordered" evidence="6">
    <location>
        <begin position="1"/>
        <end position="46"/>
    </location>
</feature>
<feature type="region of interest" description="Disordered" evidence="6">
    <location>
        <begin position="1327"/>
        <end position="1537"/>
    </location>
</feature>
<feature type="region of interest" description="Disordered" evidence="6">
    <location>
        <begin position="404"/>
        <end position="438"/>
    </location>
</feature>
<feature type="compositionally biased region" description="Acidic residues" evidence="6">
    <location>
        <begin position="1412"/>
        <end position="1421"/>
    </location>
</feature>
<organism evidence="7 8">
    <name type="scientific">Gomphillus americanus</name>
    <dbReference type="NCBI Taxonomy" id="1940652"/>
    <lineage>
        <taxon>Eukaryota</taxon>
        <taxon>Fungi</taxon>
        <taxon>Dikarya</taxon>
        <taxon>Ascomycota</taxon>
        <taxon>Pezizomycotina</taxon>
        <taxon>Lecanoromycetes</taxon>
        <taxon>OSLEUM clade</taxon>
        <taxon>Ostropomycetidae</taxon>
        <taxon>Ostropales</taxon>
        <taxon>Graphidaceae</taxon>
        <taxon>Gomphilloideae</taxon>
        <taxon>Gomphillus</taxon>
    </lineage>
</organism>
<keyword evidence="4" id="KW-0539">Nucleus</keyword>
<feature type="compositionally biased region" description="Acidic residues" evidence="6">
    <location>
        <begin position="1432"/>
        <end position="1455"/>
    </location>
</feature>
<dbReference type="Pfam" id="PF20168">
    <property type="entry name" value="PDS5"/>
    <property type="match status" value="1"/>
</dbReference>
<evidence type="ECO:0000313" key="7">
    <source>
        <dbReference type="EMBL" id="CAF9905389.1"/>
    </source>
</evidence>
<dbReference type="GO" id="GO:0005634">
    <property type="term" value="C:nucleus"/>
    <property type="evidence" value="ECO:0007669"/>
    <property type="project" value="UniProtKB-SubCell"/>
</dbReference>
<evidence type="ECO:0000313" key="8">
    <source>
        <dbReference type="Proteomes" id="UP000664169"/>
    </source>
</evidence>
<accession>A0A8H3EF45</accession>
<dbReference type="InterPro" id="IPR039776">
    <property type="entry name" value="Pds5"/>
</dbReference>
<keyword evidence="5" id="KW-0131">Cell cycle</keyword>
<dbReference type="PANTHER" id="PTHR12663:SF0">
    <property type="entry name" value="PRECOCIOUS DISSOCIATION OF SISTERS 5, ISOFORM A"/>
    <property type="match status" value="1"/>
</dbReference>
<keyword evidence="8" id="KW-1185">Reference proteome</keyword>
<feature type="compositionally biased region" description="Basic and acidic residues" evidence="6">
    <location>
        <begin position="1528"/>
        <end position="1537"/>
    </location>
</feature>
<dbReference type="GO" id="GO:0007064">
    <property type="term" value="P:mitotic sister chromatid cohesion"/>
    <property type="evidence" value="ECO:0007669"/>
    <property type="project" value="InterPro"/>
</dbReference>
<dbReference type="GO" id="GO:0051301">
    <property type="term" value="P:cell division"/>
    <property type="evidence" value="ECO:0007669"/>
    <property type="project" value="UniProtKB-KW"/>
</dbReference>
<dbReference type="GO" id="GO:0006281">
    <property type="term" value="P:DNA repair"/>
    <property type="evidence" value="ECO:0007669"/>
    <property type="project" value="TreeGrafter"/>
</dbReference>